<reference evidence="11" key="1">
    <citation type="submission" date="2021-01" db="EMBL/GenBank/DDBJ databases">
        <title>A chromosome-scale assembly of European eel, Anguilla anguilla.</title>
        <authorList>
            <person name="Henkel C."/>
            <person name="Jong-Raadsen S.A."/>
            <person name="Dufour S."/>
            <person name="Weltzien F.-A."/>
            <person name="Palstra A.P."/>
            <person name="Pelster B."/>
            <person name="Spaink H.P."/>
            <person name="Van Den Thillart G.E."/>
            <person name="Jansen H."/>
            <person name="Zahm M."/>
            <person name="Klopp C."/>
            <person name="Cedric C."/>
            <person name="Louis A."/>
            <person name="Berthelot C."/>
            <person name="Parey E."/>
            <person name="Roest Crollius H."/>
            <person name="Montfort J."/>
            <person name="Robinson-Rechavi M."/>
            <person name="Bucao C."/>
            <person name="Bouchez O."/>
            <person name="Gislard M."/>
            <person name="Lluch J."/>
            <person name="Milhes M."/>
            <person name="Lampietro C."/>
            <person name="Lopez Roques C."/>
            <person name="Donnadieu C."/>
            <person name="Braasch I."/>
            <person name="Desvignes T."/>
            <person name="Postlethwait J."/>
            <person name="Bobe J."/>
            <person name="Guiguen Y."/>
            <person name="Dirks R."/>
        </authorList>
    </citation>
    <scope>NUCLEOTIDE SEQUENCE</scope>
    <source>
        <strain evidence="11">Tag_6206</strain>
        <tissue evidence="11">Liver</tissue>
    </source>
</reference>
<evidence type="ECO:0000256" key="9">
    <source>
        <dbReference type="SAM" id="Phobius"/>
    </source>
</evidence>
<dbReference type="InterPro" id="IPR000742">
    <property type="entry name" value="EGF"/>
</dbReference>
<evidence type="ECO:0000256" key="5">
    <source>
        <dbReference type="ARBA" id="ARBA00023157"/>
    </source>
</evidence>
<sequence length="438" mass="46937">MLVEFIAYLFRKFIHVYVRLPTDILCNCTGEGVEDPYDCDVATGQCRCLPGYVGPQCEDCEDGHFTNGSTSCQPCGCDSFGSFDHRCDSSGTCVCKIGVYGPKCDECQPGYFHFSNTGCQPCQCNNHSSYCHPQSGICLNCQGSTKGPSCEECKYNFYRRPDAALTDSCLPCPCSTVTSTGTCHIESSGRAVCDLCRPEYEGPNCDKCRDGYYNSDSICLPCECNGNGDPATFPRLCDPDTGHCLSCVNSTAGAHCQLCASGFSGDALNHTCTPADVKTLPAPELTIAATTPPSATSTSTAVPPIGTMTSMANSTSLRTAATTQALLTSLGSPTDNTTATVTEVSWTQFNIIILAVIIVVVVLLMGFVGGVYTYREYQNRKLNAPFWTIELKEDNISFSSYHDSIPNADVSGLLEDEATEVAPNGQLALSTPMNMYKA</sequence>
<keyword evidence="9" id="KW-0812">Transmembrane</keyword>
<dbReference type="PANTHER" id="PTHR10574">
    <property type="entry name" value="NETRIN/LAMININ-RELATED"/>
    <property type="match status" value="1"/>
</dbReference>
<keyword evidence="12" id="KW-1185">Reference proteome</keyword>
<dbReference type="AlphaFoldDB" id="A0A9D3M1C1"/>
<keyword evidence="9" id="KW-1133">Transmembrane helix</keyword>
<evidence type="ECO:0000313" key="12">
    <source>
        <dbReference type="Proteomes" id="UP001044222"/>
    </source>
</evidence>
<feature type="domain" description="Laminin EGF-like" evidence="10">
    <location>
        <begin position="222"/>
        <end position="274"/>
    </location>
</feature>
<name>A0A9D3M1C1_ANGAN</name>
<dbReference type="FunFam" id="2.10.25.10:FF:000067">
    <property type="entry name" value="Laminin subunit gamma 1"/>
    <property type="match status" value="1"/>
</dbReference>
<keyword evidence="9" id="KW-0472">Membrane</keyword>
<dbReference type="GO" id="GO:0005576">
    <property type="term" value="C:extracellular region"/>
    <property type="evidence" value="ECO:0007669"/>
    <property type="project" value="UniProtKB-ARBA"/>
</dbReference>
<keyword evidence="4" id="KW-0272">Extracellular matrix</keyword>
<dbReference type="SMART" id="SM00181">
    <property type="entry name" value="EGF"/>
    <property type="match status" value="5"/>
</dbReference>
<dbReference type="InterPro" id="IPR002049">
    <property type="entry name" value="LE_dom"/>
</dbReference>
<comment type="caution">
    <text evidence="8">Lacks conserved residue(s) required for the propagation of feature annotation.</text>
</comment>
<dbReference type="GO" id="GO:0009888">
    <property type="term" value="P:tissue development"/>
    <property type="evidence" value="ECO:0007669"/>
    <property type="project" value="TreeGrafter"/>
</dbReference>
<keyword evidence="3" id="KW-0677">Repeat</keyword>
<evidence type="ECO:0000256" key="3">
    <source>
        <dbReference type="ARBA" id="ARBA00022737"/>
    </source>
</evidence>
<feature type="disulfide bond" evidence="8">
    <location>
        <begin position="48"/>
        <end position="57"/>
    </location>
</feature>
<dbReference type="PROSITE" id="PS50027">
    <property type="entry name" value="EGF_LAM_2"/>
    <property type="match status" value="4"/>
</dbReference>
<dbReference type="FunFam" id="2.10.25.10:FF:000188">
    <property type="entry name" value="Laminin subunit gamma 2"/>
    <property type="match status" value="2"/>
</dbReference>
<feature type="transmembrane region" description="Helical" evidence="9">
    <location>
        <begin position="351"/>
        <end position="374"/>
    </location>
</feature>
<feature type="domain" description="Laminin EGF-like" evidence="10">
    <location>
        <begin position="75"/>
        <end position="121"/>
    </location>
</feature>
<dbReference type="SMART" id="SM00180">
    <property type="entry name" value="EGF_Lam"/>
    <property type="match status" value="5"/>
</dbReference>
<dbReference type="Gene3D" id="2.10.25.10">
    <property type="entry name" value="Laminin"/>
    <property type="match status" value="5"/>
</dbReference>
<dbReference type="SUPFAM" id="SSF57196">
    <property type="entry name" value="EGF/Laminin"/>
    <property type="match status" value="5"/>
</dbReference>
<evidence type="ECO:0000256" key="7">
    <source>
        <dbReference type="ARBA" id="ARBA00023292"/>
    </source>
</evidence>
<evidence type="ECO:0000256" key="6">
    <source>
        <dbReference type="ARBA" id="ARBA00023180"/>
    </source>
</evidence>
<dbReference type="GO" id="GO:0009887">
    <property type="term" value="P:animal organ morphogenesis"/>
    <property type="evidence" value="ECO:0007669"/>
    <property type="project" value="TreeGrafter"/>
</dbReference>
<dbReference type="FunFam" id="2.10.25.10:FF:000743">
    <property type="entry name" value="Si:dkey-220k22.1"/>
    <property type="match status" value="1"/>
</dbReference>
<evidence type="ECO:0000259" key="10">
    <source>
        <dbReference type="PROSITE" id="PS50027"/>
    </source>
</evidence>
<dbReference type="FunFam" id="2.10.25.10:FF:000051">
    <property type="entry name" value="Laminin subunit alpha 4"/>
    <property type="match status" value="1"/>
</dbReference>
<accession>A0A9D3M1C1</accession>
<comment type="caution">
    <text evidence="11">The sequence shown here is derived from an EMBL/GenBank/DDBJ whole genome shotgun (WGS) entry which is preliminary data.</text>
</comment>
<dbReference type="InterPro" id="IPR050440">
    <property type="entry name" value="Laminin/Netrin_ECM"/>
</dbReference>
<gene>
    <name evidence="11" type="ORF">ANANG_G00192190</name>
</gene>
<keyword evidence="6" id="KW-0325">Glycoprotein</keyword>
<dbReference type="Pfam" id="PF00053">
    <property type="entry name" value="EGF_laminin"/>
    <property type="match status" value="4"/>
</dbReference>
<keyword evidence="4" id="KW-0964">Secreted</keyword>
<dbReference type="Pfam" id="PF24973">
    <property type="entry name" value="EGF_LMN_ATRN"/>
    <property type="match status" value="1"/>
</dbReference>
<evidence type="ECO:0000256" key="4">
    <source>
        <dbReference type="ARBA" id="ARBA00022869"/>
    </source>
</evidence>
<dbReference type="PROSITE" id="PS01248">
    <property type="entry name" value="EGF_LAM_1"/>
    <property type="match status" value="2"/>
</dbReference>
<dbReference type="GO" id="GO:0005604">
    <property type="term" value="C:basement membrane"/>
    <property type="evidence" value="ECO:0007669"/>
    <property type="project" value="UniProtKB-SubCell"/>
</dbReference>
<dbReference type="EMBL" id="JAFIRN010000010">
    <property type="protein sequence ID" value="KAG5840770.1"/>
    <property type="molecule type" value="Genomic_DNA"/>
</dbReference>
<keyword evidence="4" id="KW-0084">Basement membrane</keyword>
<keyword evidence="7 8" id="KW-0424">Laminin EGF-like domain</keyword>
<feature type="disulfide bond" evidence="8">
    <location>
        <begin position="95"/>
        <end position="104"/>
    </location>
</feature>
<dbReference type="PRINTS" id="PR00011">
    <property type="entry name" value="EGFLAMININ"/>
</dbReference>
<feature type="disulfide bond" evidence="8">
    <location>
        <begin position="247"/>
        <end position="256"/>
    </location>
</feature>
<dbReference type="InterPro" id="IPR056863">
    <property type="entry name" value="LMN_ATRN_NET-like_EGF"/>
</dbReference>
<keyword evidence="5 8" id="KW-1015">Disulfide bond</keyword>
<dbReference type="CDD" id="cd00055">
    <property type="entry name" value="EGF_Lam"/>
    <property type="match status" value="5"/>
</dbReference>
<evidence type="ECO:0000256" key="2">
    <source>
        <dbReference type="ARBA" id="ARBA00022729"/>
    </source>
</evidence>
<proteinExistence type="predicted"/>
<dbReference type="Proteomes" id="UP001044222">
    <property type="component" value="Chromosome 10"/>
</dbReference>
<feature type="domain" description="Laminin EGF-like" evidence="10">
    <location>
        <begin position="26"/>
        <end position="74"/>
    </location>
</feature>
<feature type="disulfide bond" evidence="8">
    <location>
        <begin position="75"/>
        <end position="87"/>
    </location>
</feature>
<dbReference type="PANTHER" id="PTHR10574:SF406">
    <property type="entry name" value="LAMININ SUBUNIT ALPHA 5"/>
    <property type="match status" value="1"/>
</dbReference>
<protein>
    <recommendedName>
        <fullName evidence="10">Laminin EGF-like domain-containing protein</fullName>
    </recommendedName>
</protein>
<organism evidence="11 12">
    <name type="scientific">Anguilla anguilla</name>
    <name type="common">European freshwater eel</name>
    <name type="synonym">Muraena anguilla</name>
    <dbReference type="NCBI Taxonomy" id="7936"/>
    <lineage>
        <taxon>Eukaryota</taxon>
        <taxon>Metazoa</taxon>
        <taxon>Chordata</taxon>
        <taxon>Craniata</taxon>
        <taxon>Vertebrata</taxon>
        <taxon>Euteleostomi</taxon>
        <taxon>Actinopterygii</taxon>
        <taxon>Neopterygii</taxon>
        <taxon>Teleostei</taxon>
        <taxon>Anguilliformes</taxon>
        <taxon>Anguillidae</taxon>
        <taxon>Anguilla</taxon>
    </lineage>
</organism>
<evidence type="ECO:0000256" key="1">
    <source>
        <dbReference type="ARBA" id="ARBA00004302"/>
    </source>
</evidence>
<feature type="disulfide bond" evidence="8">
    <location>
        <begin position="196"/>
        <end position="205"/>
    </location>
</feature>
<keyword evidence="2" id="KW-0732">Signal</keyword>
<evidence type="ECO:0000313" key="11">
    <source>
        <dbReference type="EMBL" id="KAG5840770.1"/>
    </source>
</evidence>
<feature type="domain" description="Laminin EGF-like" evidence="10">
    <location>
        <begin position="172"/>
        <end position="221"/>
    </location>
</feature>
<evidence type="ECO:0000256" key="8">
    <source>
        <dbReference type="PROSITE-ProRule" id="PRU00460"/>
    </source>
</evidence>
<comment type="subcellular location">
    <subcellularLocation>
        <location evidence="1">Secreted</location>
        <location evidence="1">Extracellular space</location>
        <location evidence="1">Extracellular matrix</location>
        <location evidence="1">Basement membrane</location>
    </subcellularLocation>
</comment>